<evidence type="ECO:0000313" key="3">
    <source>
        <dbReference type="EMBL" id="TNU88190.1"/>
    </source>
</evidence>
<name>A0A5C5BR87_EGGLN</name>
<protein>
    <submittedName>
        <fullName evidence="3">SDR family oxidoreductase</fullName>
    </submittedName>
</protein>
<reference evidence="3 4" key="1">
    <citation type="journal article" date="2005" name="Appl. Environ. Microbiol.">
        <title>Intestinal bacterial communities that produce active estrogen-like compounds enterodiol and enterolactone in humans.</title>
        <authorList>
            <person name="Clavel T."/>
            <person name="Henderson G."/>
            <person name="Alpert C.A."/>
            <person name="Philippe C."/>
            <person name="Rigottier-Gois L."/>
            <person name="Dore J."/>
            <person name="Blaut M."/>
        </authorList>
    </citation>
    <scope>NUCLEOTIDE SEQUENCE [LARGE SCALE GENOMIC DNA]</scope>
    <source>
        <strain evidence="3 4">SECO-MT75m2</strain>
    </source>
</reference>
<dbReference type="EMBL" id="VEVP01000074">
    <property type="protein sequence ID" value="TNU88190.1"/>
    <property type="molecule type" value="Genomic_DNA"/>
</dbReference>
<dbReference type="SUPFAM" id="SSF51735">
    <property type="entry name" value="NAD(P)-binding Rossmann-fold domains"/>
    <property type="match status" value="1"/>
</dbReference>
<dbReference type="GO" id="GO:0016491">
    <property type="term" value="F:oxidoreductase activity"/>
    <property type="evidence" value="ECO:0007669"/>
    <property type="project" value="UniProtKB-KW"/>
</dbReference>
<organism evidence="3 4">
    <name type="scientific">Eggerthella lenta</name>
    <name type="common">Eubacterium lentum</name>
    <dbReference type="NCBI Taxonomy" id="84112"/>
    <lineage>
        <taxon>Bacteria</taxon>
        <taxon>Bacillati</taxon>
        <taxon>Actinomycetota</taxon>
        <taxon>Coriobacteriia</taxon>
        <taxon>Eggerthellales</taxon>
        <taxon>Eggerthellaceae</taxon>
        <taxon>Eggerthella</taxon>
    </lineage>
</organism>
<dbReference type="InterPro" id="IPR002347">
    <property type="entry name" value="SDR_fam"/>
</dbReference>
<dbReference type="CDD" id="cd05233">
    <property type="entry name" value="SDR_c"/>
    <property type="match status" value="1"/>
</dbReference>
<dbReference type="PRINTS" id="PR00081">
    <property type="entry name" value="GDHRDH"/>
</dbReference>
<dbReference type="InterPro" id="IPR036291">
    <property type="entry name" value="NAD(P)-bd_dom_sf"/>
</dbReference>
<sequence length="160" mass="17258">MSWKRSISRVVKEFGRSIRTVKVDVFVTSPSGFLSNRTILITGGGRGLGFHIAKKCVMEGATVVLTGRNQSTLEAAAESLGENAFGLTCDVSDLSSIEGVFQKAEEFCKSPIDSVVSNAGISLHEGDFRNVTEAGWDAQMDTNLKGSFFLCKEFVGHSKN</sequence>
<evidence type="ECO:0000256" key="1">
    <source>
        <dbReference type="ARBA" id="ARBA00006484"/>
    </source>
</evidence>
<gene>
    <name evidence="3" type="ORF">FIC87_14815</name>
</gene>
<evidence type="ECO:0000313" key="4">
    <source>
        <dbReference type="Proteomes" id="UP000312594"/>
    </source>
</evidence>
<evidence type="ECO:0000256" key="2">
    <source>
        <dbReference type="ARBA" id="ARBA00023002"/>
    </source>
</evidence>
<accession>A0A5C5BR87</accession>
<comment type="similarity">
    <text evidence="1">Belongs to the short-chain dehydrogenases/reductases (SDR) family.</text>
</comment>
<comment type="caution">
    <text evidence="3">The sequence shown here is derived from an EMBL/GenBank/DDBJ whole genome shotgun (WGS) entry which is preliminary data.</text>
</comment>
<dbReference type="AlphaFoldDB" id="A0A5C5BR87"/>
<dbReference type="Gene3D" id="3.40.50.720">
    <property type="entry name" value="NAD(P)-binding Rossmann-like Domain"/>
    <property type="match status" value="1"/>
</dbReference>
<dbReference type="Pfam" id="PF00106">
    <property type="entry name" value="adh_short"/>
    <property type="match status" value="1"/>
</dbReference>
<dbReference type="Proteomes" id="UP000312594">
    <property type="component" value="Unassembled WGS sequence"/>
</dbReference>
<proteinExistence type="inferred from homology"/>
<keyword evidence="2" id="KW-0560">Oxidoreductase</keyword>
<dbReference type="PANTHER" id="PTHR43669:SF3">
    <property type="entry name" value="ALCOHOL DEHYDROGENASE, PUTATIVE (AFU_ORTHOLOGUE AFUA_3G03445)-RELATED"/>
    <property type="match status" value="1"/>
</dbReference>
<dbReference type="PANTHER" id="PTHR43669">
    <property type="entry name" value="5-KETO-D-GLUCONATE 5-REDUCTASE"/>
    <property type="match status" value="1"/>
</dbReference>
<dbReference type="RefSeq" id="WP_139913185.1">
    <property type="nucleotide sequence ID" value="NZ_VEVP01000074.1"/>
</dbReference>